<keyword evidence="1" id="KW-0812">Transmembrane</keyword>
<dbReference type="Gene3D" id="1.20.1250.20">
    <property type="entry name" value="MFS general substrate transporter like domains"/>
    <property type="match status" value="1"/>
</dbReference>
<dbReference type="InterPro" id="IPR020846">
    <property type="entry name" value="MFS_dom"/>
</dbReference>
<reference evidence="3" key="1">
    <citation type="submission" date="2018-06" db="EMBL/GenBank/DDBJ databases">
        <authorList>
            <person name="Zhirakovskaya E."/>
        </authorList>
    </citation>
    <scope>NUCLEOTIDE SEQUENCE</scope>
</reference>
<protein>
    <submittedName>
        <fullName evidence="3">Nitrate/nitrite transporter</fullName>
    </submittedName>
</protein>
<dbReference type="SUPFAM" id="SSF103473">
    <property type="entry name" value="MFS general substrate transporter"/>
    <property type="match status" value="1"/>
</dbReference>
<sequence length="115" mass="11726">KTAIFSLSLLFVSSIGMTISSTFLFSFLSMLLLGLSMGVANAAVFKLVPQSVPQAIGGAAGWIGGLGAFGGFVIPPLMGMIVGAKGVSGYSQGFSVFVILSSLSLCVIFLLKGKN</sequence>
<gene>
    <name evidence="3" type="ORF">MNBD_BACTEROID05-999</name>
</gene>
<feature type="transmembrane region" description="Helical" evidence="1">
    <location>
        <begin position="60"/>
        <end position="84"/>
    </location>
</feature>
<organism evidence="3">
    <name type="scientific">hydrothermal vent metagenome</name>
    <dbReference type="NCBI Taxonomy" id="652676"/>
    <lineage>
        <taxon>unclassified sequences</taxon>
        <taxon>metagenomes</taxon>
        <taxon>ecological metagenomes</taxon>
    </lineage>
</organism>
<feature type="domain" description="Major facilitator superfamily (MFS) profile" evidence="2">
    <location>
        <begin position="1"/>
        <end position="115"/>
    </location>
</feature>
<proteinExistence type="predicted"/>
<feature type="non-terminal residue" evidence="3">
    <location>
        <position position="1"/>
    </location>
</feature>
<accession>A0A3B0UID9</accession>
<dbReference type="PROSITE" id="PS50850">
    <property type="entry name" value="MFS"/>
    <property type="match status" value="1"/>
</dbReference>
<keyword evidence="1" id="KW-0472">Membrane</keyword>
<evidence type="ECO:0000259" key="2">
    <source>
        <dbReference type="PROSITE" id="PS50850"/>
    </source>
</evidence>
<keyword evidence="1" id="KW-1133">Transmembrane helix</keyword>
<evidence type="ECO:0000256" key="1">
    <source>
        <dbReference type="SAM" id="Phobius"/>
    </source>
</evidence>
<dbReference type="AlphaFoldDB" id="A0A3B0UID9"/>
<dbReference type="GO" id="GO:0022857">
    <property type="term" value="F:transmembrane transporter activity"/>
    <property type="evidence" value="ECO:0007669"/>
    <property type="project" value="InterPro"/>
</dbReference>
<name>A0A3B0UID9_9ZZZZ</name>
<evidence type="ECO:0000313" key="3">
    <source>
        <dbReference type="EMBL" id="VAW19296.1"/>
    </source>
</evidence>
<dbReference type="InterPro" id="IPR036259">
    <property type="entry name" value="MFS_trans_sf"/>
</dbReference>
<feature type="transmembrane region" description="Helical" evidence="1">
    <location>
        <begin position="26"/>
        <end position="48"/>
    </location>
</feature>
<feature type="transmembrane region" description="Helical" evidence="1">
    <location>
        <begin position="90"/>
        <end position="111"/>
    </location>
</feature>
<dbReference type="EMBL" id="UOEN01000462">
    <property type="protein sequence ID" value="VAW19296.1"/>
    <property type="molecule type" value="Genomic_DNA"/>
</dbReference>